<evidence type="ECO:0000313" key="2">
    <source>
        <dbReference type="Proteomes" id="UP000270616"/>
    </source>
</evidence>
<comment type="caution">
    <text evidence="1">The sequence shown here is derived from an EMBL/GenBank/DDBJ whole genome shotgun (WGS) entry which is preliminary data.</text>
</comment>
<dbReference type="EMBL" id="RKMF01000010">
    <property type="protein sequence ID" value="ROZ62810.1"/>
    <property type="molecule type" value="Genomic_DNA"/>
</dbReference>
<dbReference type="AlphaFoldDB" id="A0A3N3ZWG7"/>
<name>A0A3N3ZWG7_9MICC</name>
<dbReference type="Proteomes" id="UP000270616">
    <property type="component" value="Unassembled WGS sequence"/>
</dbReference>
<protein>
    <submittedName>
        <fullName evidence="1">NYN domain-containing protein</fullName>
    </submittedName>
</protein>
<keyword evidence="2" id="KW-1185">Reference proteome</keyword>
<proteinExistence type="predicted"/>
<organism evidence="1 2">
    <name type="scientific">Kocuria soli</name>
    <dbReference type="NCBI Taxonomy" id="2485125"/>
    <lineage>
        <taxon>Bacteria</taxon>
        <taxon>Bacillati</taxon>
        <taxon>Actinomycetota</taxon>
        <taxon>Actinomycetes</taxon>
        <taxon>Micrococcales</taxon>
        <taxon>Micrococcaceae</taxon>
        <taxon>Kocuria</taxon>
    </lineage>
</organism>
<evidence type="ECO:0000313" key="1">
    <source>
        <dbReference type="EMBL" id="ROZ62810.1"/>
    </source>
</evidence>
<reference evidence="1 2" key="1">
    <citation type="submission" date="2018-10" db="EMBL/GenBank/DDBJ databases">
        <title>Kocuria sp. M5W7-7, whole genome shotgun sequence.</title>
        <authorList>
            <person name="Tuo L."/>
        </authorList>
    </citation>
    <scope>NUCLEOTIDE SEQUENCE [LARGE SCALE GENOMIC DNA]</scope>
    <source>
        <strain evidence="1 2">M5W7-7</strain>
    </source>
</reference>
<accession>A0A3N3ZWG7</accession>
<gene>
    <name evidence="1" type="ORF">EDL96_08500</name>
</gene>
<sequence>MIFCSARIAAHGDPHAVADQDAFFEAVKRGGYIDHLELGRYVARVKHAPLAIKPTEWQSGPQLVSAHWPLMVQDAAGEPVPDARFVVSYLHNEEKGSDVNIATHLLHDTFESRIDAAVVFSNDTDLKLPIEVAANRIPVGVVNPSGRPVAGELKDAVLGNKGCWYFKLPLDVFTEHQMPDQVGDIHRPAQW</sequence>
<dbReference type="Gene3D" id="3.40.50.1010">
    <property type="entry name" value="5'-nuclease"/>
    <property type="match status" value="1"/>
</dbReference>